<proteinExistence type="predicted"/>
<evidence type="ECO:0000313" key="2">
    <source>
        <dbReference type="EMBL" id="KAG6373175.1"/>
    </source>
</evidence>
<evidence type="ECO:0000313" key="1">
    <source>
        <dbReference type="EMBL" id="KAG6369801.1"/>
    </source>
</evidence>
<comment type="caution">
    <text evidence="2">The sequence shown here is derived from an EMBL/GenBank/DDBJ whole genome shotgun (WGS) entry which is preliminary data.</text>
</comment>
<gene>
    <name evidence="1" type="ORF">JVT61DRAFT_13572</name>
    <name evidence="2" type="ORF">JVT61DRAFT_6793</name>
</gene>
<accession>A0A8I3A887</accession>
<dbReference type="EMBL" id="JAGFBS010000023">
    <property type="protein sequence ID" value="KAG6373175.1"/>
    <property type="molecule type" value="Genomic_DNA"/>
</dbReference>
<dbReference type="OrthoDB" id="3205170at2759"/>
<dbReference type="Proteomes" id="UP000683000">
    <property type="component" value="Unassembled WGS sequence"/>
</dbReference>
<evidence type="ECO:0000313" key="3">
    <source>
        <dbReference type="Proteomes" id="UP000683000"/>
    </source>
</evidence>
<keyword evidence="3" id="KW-1185">Reference proteome</keyword>
<protein>
    <submittedName>
        <fullName evidence="2">Uncharacterized protein</fullName>
    </submittedName>
</protein>
<reference evidence="2" key="1">
    <citation type="submission" date="2021-03" db="EMBL/GenBank/DDBJ databases">
        <title>Evolutionary innovations through gain and loss of genes in the ectomycorrhizal Boletales.</title>
        <authorList>
            <person name="Wu G."/>
            <person name="Miyauchi S."/>
            <person name="Morin E."/>
            <person name="Yang Z.-L."/>
            <person name="Xu J."/>
            <person name="Martin F.M."/>
        </authorList>
    </citation>
    <scope>NUCLEOTIDE SEQUENCE</scope>
    <source>
        <strain evidence="2">BR01</strain>
    </source>
</reference>
<name>A0A8I3A887_9AGAM</name>
<sequence length="163" mass="18980">MGASNVQHPKPPGAFLNVSMYPSTYYSDESSNELYFDDVTGLPPQPRLEWVDLTTWDDGDWGNRVFSRTHPYELHEPWPYRFENDQVAWICASNGEWYHGRVKGQPKKGRTKWDQFGLFWCVEFAMGSVKVRKWFAPLDGEIKPDTRNTVRLLWDAGVLSYNV</sequence>
<dbReference type="EMBL" id="JAGFBS010000065">
    <property type="protein sequence ID" value="KAG6369801.1"/>
    <property type="molecule type" value="Genomic_DNA"/>
</dbReference>
<dbReference type="AlphaFoldDB" id="A0A8I3A887"/>
<organism evidence="2 3">
    <name type="scientific">Boletus reticuloceps</name>
    <dbReference type="NCBI Taxonomy" id="495285"/>
    <lineage>
        <taxon>Eukaryota</taxon>
        <taxon>Fungi</taxon>
        <taxon>Dikarya</taxon>
        <taxon>Basidiomycota</taxon>
        <taxon>Agaricomycotina</taxon>
        <taxon>Agaricomycetes</taxon>
        <taxon>Agaricomycetidae</taxon>
        <taxon>Boletales</taxon>
        <taxon>Boletineae</taxon>
        <taxon>Boletaceae</taxon>
        <taxon>Boletoideae</taxon>
        <taxon>Boletus</taxon>
    </lineage>
</organism>